<dbReference type="Gene3D" id="3.30.1360.120">
    <property type="entry name" value="Probable tRNA modification gtpase trme, domain 1"/>
    <property type="match status" value="1"/>
</dbReference>
<dbReference type="InterPro" id="IPR006222">
    <property type="entry name" value="GCVT_N"/>
</dbReference>
<dbReference type="SUPFAM" id="SSF103025">
    <property type="entry name" value="Folate-binding domain"/>
    <property type="match status" value="1"/>
</dbReference>
<dbReference type="GO" id="GO:0016740">
    <property type="term" value="F:transferase activity"/>
    <property type="evidence" value="ECO:0007669"/>
    <property type="project" value="UniProtKB-KW"/>
</dbReference>
<evidence type="ECO:0000313" key="2">
    <source>
        <dbReference type="EMBL" id="QUS47346.1"/>
    </source>
</evidence>
<evidence type="ECO:0000259" key="1">
    <source>
        <dbReference type="Pfam" id="PF01571"/>
    </source>
</evidence>
<dbReference type="InterPro" id="IPR028896">
    <property type="entry name" value="GcvT/YgfZ/DmdA"/>
</dbReference>
<dbReference type="PANTHER" id="PTHR43757:SF2">
    <property type="entry name" value="AMINOMETHYLTRANSFERASE, MITOCHONDRIAL"/>
    <property type="match status" value="1"/>
</dbReference>
<feature type="domain" description="GCVT N-terminal" evidence="1">
    <location>
        <begin position="40"/>
        <end position="106"/>
    </location>
</feature>
<keyword evidence="2" id="KW-0808">Transferase</keyword>
<dbReference type="Pfam" id="PF01571">
    <property type="entry name" value="GCV_T"/>
    <property type="match status" value="1"/>
</dbReference>
<accession>A0A8E5INP0</accession>
<proteinExistence type="predicted"/>
<protein>
    <submittedName>
        <fullName evidence="2">Aminomethyl transferase family protein</fullName>
    </submittedName>
</protein>
<dbReference type="AlphaFoldDB" id="A0A8E5INP0"/>
<organism evidence="2">
    <name type="scientific">Salmonella enterica subsp. enterica serovar Dessau</name>
    <dbReference type="NCBI Taxonomy" id="2564349"/>
    <lineage>
        <taxon>Bacteria</taxon>
        <taxon>Pseudomonadati</taxon>
        <taxon>Pseudomonadota</taxon>
        <taxon>Gammaproteobacteria</taxon>
        <taxon>Enterobacterales</taxon>
        <taxon>Enterobacteriaceae</taxon>
        <taxon>Salmonella</taxon>
    </lineage>
</organism>
<dbReference type="InterPro" id="IPR027266">
    <property type="entry name" value="TrmE/GcvT-like"/>
</dbReference>
<reference evidence="2" key="1">
    <citation type="submission" date="2019-09" db="EMBL/GenBank/DDBJ databases">
        <title>Characterization of Mobilized Colistin Resistance Gene mcr-9 Carrying Colisitin Resistant Salmonella enterica serotype Senftenberg ST14.</title>
        <authorList>
            <person name="Cha M.-H."/>
            <person name="Woo G.-J."/>
        </authorList>
    </citation>
    <scope>NUCLEOTIDE SEQUENCE</scope>
    <source>
        <strain evidence="2">KUFSE-SAL0043</strain>
    </source>
</reference>
<dbReference type="EMBL" id="CP043765">
    <property type="protein sequence ID" value="QUS47346.1"/>
    <property type="molecule type" value="Genomic_DNA"/>
</dbReference>
<gene>
    <name evidence="2" type="ORF">F1331_25285</name>
</gene>
<dbReference type="PANTHER" id="PTHR43757">
    <property type="entry name" value="AMINOMETHYLTRANSFERASE"/>
    <property type="match status" value="1"/>
</dbReference>
<sequence length="157" mass="17489">MYSTCFTGINQGDELMVSGYIVVDTIMIEGREHPLDYMRVYVPTEQATHVYDRLVDAGSRFGLRHAGLKALASLRMEKGYRDYGHDIDNTDSVLEAGLGFAVDLKKPGGFLGRDAVEAKKAEGPLTRRIVQILVKDPEPMLYHAEIVRRNGKAVGYI</sequence>
<name>A0A8E5INP0_SALET</name>